<dbReference type="PIRSF" id="PIRSF028520">
    <property type="entry name" value="UCP028520"/>
    <property type="match status" value="1"/>
</dbReference>
<dbReference type="InterPro" id="IPR000182">
    <property type="entry name" value="GNAT_dom"/>
</dbReference>
<dbReference type="EMBL" id="CP013244">
    <property type="protein sequence ID" value="ANP44842.1"/>
    <property type="molecule type" value="Genomic_DNA"/>
</dbReference>
<dbReference type="GO" id="GO:0016747">
    <property type="term" value="F:acyltransferase activity, transferring groups other than amino-acyl groups"/>
    <property type="evidence" value="ECO:0007669"/>
    <property type="project" value="InterPro"/>
</dbReference>
<accession>A0A1B1AE69</accession>
<keyword evidence="1 4" id="KW-0808">Transferase</keyword>
<dbReference type="SUPFAM" id="SSF55729">
    <property type="entry name" value="Acyl-CoA N-acyltransferases (Nat)"/>
    <property type="match status" value="1"/>
</dbReference>
<dbReference type="InterPro" id="IPR016181">
    <property type="entry name" value="Acyl_CoA_acyltransferase"/>
</dbReference>
<sequence>MSVRPLADSDFDWVLALSARHERETGKLDAEKLRAMRDASYQTTVIDGQGGYLITFDQDGAYDSPNFLWFKERYPQFAYVDRIVVDPNVRKAGHARALYEHLFERARRDGHSLVACEVNVDPPNPGSDAFHARMGFEEVGWALLGNAKTVRYLTRGL</sequence>
<protein>
    <submittedName>
        <fullName evidence="4">GNAT family acetyltransferase</fullName>
    </submittedName>
</protein>
<evidence type="ECO:0000256" key="1">
    <source>
        <dbReference type="ARBA" id="ARBA00022679"/>
    </source>
</evidence>
<dbReference type="STRING" id="1759059.ATE48_02325"/>
<dbReference type="RefSeq" id="WP_066767439.1">
    <property type="nucleotide sequence ID" value="NZ_CP013244.1"/>
</dbReference>
<reference evidence="4 5" key="1">
    <citation type="submission" date="2015-11" db="EMBL/GenBank/DDBJ databases">
        <title>Whole-Genome Sequence of Candidatus Oderbacter manganicum from the National Park Lower Oder Valley, Germany.</title>
        <authorList>
            <person name="Braun B."/>
            <person name="Liere K."/>
            <person name="Szewzyk U."/>
        </authorList>
    </citation>
    <scope>NUCLEOTIDE SEQUENCE [LARGE SCALE GENOMIC DNA]</scope>
    <source>
        <strain evidence="4 5">OTSz_A_272</strain>
    </source>
</reference>
<dbReference type="Proteomes" id="UP000092498">
    <property type="component" value="Chromosome"/>
</dbReference>
<feature type="domain" description="N-acetyltransferase" evidence="3">
    <location>
        <begin position="1"/>
        <end position="157"/>
    </location>
</feature>
<dbReference type="PROSITE" id="PS51186">
    <property type="entry name" value="GNAT"/>
    <property type="match status" value="1"/>
</dbReference>
<organism evidence="4 5">
    <name type="scientific">Candidatus Viadribacter manganicus</name>
    <dbReference type="NCBI Taxonomy" id="1759059"/>
    <lineage>
        <taxon>Bacteria</taxon>
        <taxon>Pseudomonadati</taxon>
        <taxon>Pseudomonadota</taxon>
        <taxon>Alphaproteobacteria</taxon>
        <taxon>Hyphomonadales</taxon>
        <taxon>Hyphomonadaceae</taxon>
        <taxon>Candidatus Viadribacter</taxon>
    </lineage>
</organism>
<evidence type="ECO:0000256" key="2">
    <source>
        <dbReference type="ARBA" id="ARBA00023315"/>
    </source>
</evidence>
<dbReference type="Pfam" id="PF00583">
    <property type="entry name" value="Acetyltransf_1"/>
    <property type="match status" value="1"/>
</dbReference>
<keyword evidence="2" id="KW-0012">Acyltransferase</keyword>
<dbReference type="PANTHER" id="PTHR43877:SF2">
    <property type="entry name" value="AMINOALKYLPHOSPHONATE N-ACETYLTRANSFERASE-RELATED"/>
    <property type="match status" value="1"/>
</dbReference>
<name>A0A1B1AE69_9PROT</name>
<evidence type="ECO:0000313" key="5">
    <source>
        <dbReference type="Proteomes" id="UP000092498"/>
    </source>
</evidence>
<dbReference type="CDD" id="cd04301">
    <property type="entry name" value="NAT_SF"/>
    <property type="match status" value="1"/>
</dbReference>
<keyword evidence="5" id="KW-1185">Reference proteome</keyword>
<dbReference type="Gene3D" id="3.40.630.30">
    <property type="match status" value="1"/>
</dbReference>
<dbReference type="InterPro" id="IPR016890">
    <property type="entry name" value="UCP028520"/>
</dbReference>
<evidence type="ECO:0000259" key="3">
    <source>
        <dbReference type="PROSITE" id="PS51186"/>
    </source>
</evidence>
<proteinExistence type="predicted"/>
<dbReference type="AlphaFoldDB" id="A0A1B1AE69"/>
<dbReference type="KEGG" id="cbot:ATE48_02325"/>
<dbReference type="InterPro" id="IPR050832">
    <property type="entry name" value="Bact_Acetyltransf"/>
</dbReference>
<gene>
    <name evidence="4" type="ORF">ATE48_02325</name>
</gene>
<dbReference type="InParanoid" id="A0A1B1AE69"/>
<dbReference type="PANTHER" id="PTHR43877">
    <property type="entry name" value="AMINOALKYLPHOSPHONATE N-ACETYLTRANSFERASE-RELATED-RELATED"/>
    <property type="match status" value="1"/>
</dbReference>
<evidence type="ECO:0000313" key="4">
    <source>
        <dbReference type="EMBL" id="ANP44842.1"/>
    </source>
</evidence>